<evidence type="ECO:0000313" key="2">
    <source>
        <dbReference type="Proteomes" id="UP001433071"/>
    </source>
</evidence>
<dbReference type="CDD" id="cd00761">
    <property type="entry name" value="Glyco_tranf_GTA_type"/>
    <property type="match status" value="1"/>
</dbReference>
<dbReference type="SUPFAM" id="SSF53448">
    <property type="entry name" value="Nucleotide-diphospho-sugar transferases"/>
    <property type="match status" value="1"/>
</dbReference>
<keyword evidence="2" id="KW-1185">Reference proteome</keyword>
<comment type="caution">
    <text evidence="1">The sequence shown here is derived from an EMBL/GenBank/DDBJ whole genome shotgun (WGS) entry which is preliminary data.</text>
</comment>
<dbReference type="Gene3D" id="3.90.550.10">
    <property type="entry name" value="Spore Coat Polysaccharide Biosynthesis Protein SpsA, Chain A"/>
    <property type="match status" value="1"/>
</dbReference>
<accession>A0ABV1Z3N5</accession>
<sequence length="301" mass="33188">MRFFSQRRRPFLSVVICIHDMAREAPRTILSACCPYQKNVSPEDYEVIVVDNGSAVPFALRDGAGLSPAPRIVSMPHPRPSPVFALNWAARHVARGNHILFAIDGARIFSDQLIANTLRAHSICTDAFVYTLGCHLGPSVQMVSTTQGYNEDVEDRLIAESGWPAKPSALYNISVFAGSSSNGFWKPIVESNAFSVPRQLLDKMGGFHESFASSGGGLANLEIFARYVQRPDAKNVCLLSDMTFHQVHGGVATSAKVQHSTFAQEYFSIFQREYRFPSFDAIYLGPLRPEAAKFARIGLAE</sequence>
<name>A0ABV1Z3N5_9HYPH</name>
<dbReference type="EMBL" id="JAMYQB010000019">
    <property type="protein sequence ID" value="MER9406662.1"/>
    <property type="molecule type" value="Genomic_DNA"/>
</dbReference>
<gene>
    <name evidence="1" type="ORF">NKI36_21750</name>
</gene>
<reference evidence="1 2" key="1">
    <citation type="journal article" date="2024" name="Proc. Natl. Acad. Sci. U.S.A.">
        <title>The evolutionary genomics of adaptation to stress in wild rhizobium bacteria.</title>
        <authorList>
            <person name="Kehlet-Delgado H."/>
            <person name="Montoya A.P."/>
            <person name="Jensen K.T."/>
            <person name="Wendlandt C.E."/>
            <person name="Dexheimer C."/>
            <person name="Roberts M."/>
            <person name="Torres Martinez L."/>
            <person name="Friesen M.L."/>
            <person name="Griffitts J.S."/>
            <person name="Porter S.S."/>
        </authorList>
    </citation>
    <scope>NUCLEOTIDE SEQUENCE [LARGE SCALE GENOMIC DNA]</scope>
    <source>
        <strain evidence="1 2">M0641</strain>
    </source>
</reference>
<dbReference type="InterPro" id="IPR029044">
    <property type="entry name" value="Nucleotide-diphossugar_trans"/>
</dbReference>
<dbReference type="RefSeq" id="WP_352559973.1">
    <property type="nucleotide sequence ID" value="NZ_JAMYQB010000019.1"/>
</dbReference>
<organism evidence="1 2">
    <name type="scientific">Mesorhizobium caraganae</name>
    <dbReference type="NCBI Taxonomy" id="483206"/>
    <lineage>
        <taxon>Bacteria</taxon>
        <taxon>Pseudomonadati</taxon>
        <taxon>Pseudomonadota</taxon>
        <taxon>Alphaproteobacteria</taxon>
        <taxon>Hyphomicrobiales</taxon>
        <taxon>Phyllobacteriaceae</taxon>
        <taxon>Mesorhizobium</taxon>
    </lineage>
</organism>
<dbReference type="Proteomes" id="UP001433071">
    <property type="component" value="Unassembled WGS sequence"/>
</dbReference>
<proteinExistence type="predicted"/>
<evidence type="ECO:0000313" key="1">
    <source>
        <dbReference type="EMBL" id="MER9406662.1"/>
    </source>
</evidence>
<protein>
    <submittedName>
        <fullName evidence="1">Glycosyltransferase family 2 protein</fullName>
    </submittedName>
</protein>